<dbReference type="EMBL" id="JAPFFF010000045">
    <property type="protein sequence ID" value="KAK8840547.1"/>
    <property type="molecule type" value="Genomic_DNA"/>
</dbReference>
<proteinExistence type="predicted"/>
<evidence type="ECO:0000313" key="2">
    <source>
        <dbReference type="EMBL" id="KAK8840547.1"/>
    </source>
</evidence>
<organism evidence="2 3">
    <name type="scientific">Tritrichomonas musculus</name>
    <dbReference type="NCBI Taxonomy" id="1915356"/>
    <lineage>
        <taxon>Eukaryota</taxon>
        <taxon>Metamonada</taxon>
        <taxon>Parabasalia</taxon>
        <taxon>Tritrichomonadida</taxon>
        <taxon>Tritrichomonadidae</taxon>
        <taxon>Tritrichomonas</taxon>
    </lineage>
</organism>
<evidence type="ECO:0000313" key="3">
    <source>
        <dbReference type="Proteomes" id="UP001470230"/>
    </source>
</evidence>
<evidence type="ECO:0000256" key="1">
    <source>
        <dbReference type="SAM" id="MobiDB-lite"/>
    </source>
</evidence>
<keyword evidence="3" id="KW-1185">Reference proteome</keyword>
<accession>A0ABR2H2W5</accession>
<reference evidence="2 3" key="1">
    <citation type="submission" date="2024-04" db="EMBL/GenBank/DDBJ databases">
        <title>Tritrichomonas musculus Genome.</title>
        <authorList>
            <person name="Alves-Ferreira E."/>
            <person name="Grigg M."/>
            <person name="Lorenzi H."/>
            <person name="Galac M."/>
        </authorList>
    </citation>
    <scope>NUCLEOTIDE SEQUENCE [LARGE SCALE GENOMIC DNA]</scope>
    <source>
        <strain evidence="2 3">EAF2021</strain>
    </source>
</reference>
<comment type="caution">
    <text evidence="2">The sequence shown here is derived from an EMBL/GenBank/DDBJ whole genome shotgun (WGS) entry which is preliminary data.</text>
</comment>
<dbReference type="Proteomes" id="UP001470230">
    <property type="component" value="Unassembled WGS sequence"/>
</dbReference>
<protein>
    <submittedName>
        <fullName evidence="2">Uncharacterized protein</fullName>
    </submittedName>
</protein>
<name>A0ABR2H2W5_9EUKA</name>
<sequence>MAESKVSLRPTAEKLLGLPMFCPMTNVKRIFLPKSNGKSFSMSISTNSRIDVHKSMTFGSDQVNSSEDDNENESNVSTLAHLHSYKSSNRFPSLQRINCHFQPVKPL</sequence>
<feature type="region of interest" description="Disordered" evidence="1">
    <location>
        <begin position="57"/>
        <end position="79"/>
    </location>
</feature>
<gene>
    <name evidence="2" type="ORF">M9Y10_030756</name>
</gene>